<dbReference type="NCBIfam" id="TIGR03898">
    <property type="entry name" value="lanti_MRSA_kill"/>
    <property type="match status" value="1"/>
</dbReference>
<evidence type="ECO:0000313" key="2">
    <source>
        <dbReference type="Proteomes" id="UP001611383"/>
    </source>
</evidence>
<dbReference type="RefSeq" id="WP_395806091.1">
    <property type="nucleotide sequence ID" value="NZ_CP043494.1"/>
</dbReference>
<dbReference type="NCBIfam" id="TIGR01847">
    <property type="entry name" value="bacteriocin_sig"/>
    <property type="match status" value="1"/>
</dbReference>
<reference evidence="1 2" key="1">
    <citation type="submission" date="2019-08" db="EMBL/GenBank/DDBJ databases">
        <title>Archangium and Cystobacter genomes.</title>
        <authorList>
            <person name="Chen I.-C.K."/>
            <person name="Wielgoss S."/>
        </authorList>
    </citation>
    <scope>NUCLEOTIDE SEQUENCE [LARGE SCALE GENOMIC DNA]</scope>
    <source>
        <strain evidence="1 2">Cbm 6</strain>
    </source>
</reference>
<proteinExistence type="predicted"/>
<organism evidence="1 2">
    <name type="scientific">Archangium minus</name>
    <dbReference type="NCBI Taxonomy" id="83450"/>
    <lineage>
        <taxon>Bacteria</taxon>
        <taxon>Pseudomonadati</taxon>
        <taxon>Myxococcota</taxon>
        <taxon>Myxococcia</taxon>
        <taxon>Myxococcales</taxon>
        <taxon>Cystobacterineae</taxon>
        <taxon>Archangiaceae</taxon>
        <taxon>Archangium</taxon>
    </lineage>
</organism>
<sequence length="77" mass="8172">MKKEMIIRAWKDPGFRANLSSEERSSLPESPSGKALTELDERELNAIIGGRGELEPSTGCVGPATPTCGIVLCSPDA</sequence>
<accession>A0ABY9WZD5</accession>
<name>A0ABY9WZD5_9BACT</name>
<dbReference type="InterPro" id="IPR010133">
    <property type="entry name" value="Bacteriocin_signal_seq"/>
</dbReference>
<dbReference type="EMBL" id="CP043494">
    <property type="protein sequence ID" value="WNG48497.1"/>
    <property type="molecule type" value="Genomic_DNA"/>
</dbReference>
<protein>
    <submittedName>
        <fullName evidence="1">Mersacidin/lichenicidin family type 2 lantibiotic</fullName>
    </submittedName>
</protein>
<gene>
    <name evidence="1" type="ORF">F0U60_33530</name>
</gene>
<dbReference type="Proteomes" id="UP001611383">
    <property type="component" value="Chromosome"/>
</dbReference>
<keyword evidence="2" id="KW-1185">Reference proteome</keyword>
<dbReference type="InterPro" id="IPR027635">
    <property type="entry name" value="Lantibiotic2_lead_pep_dom"/>
</dbReference>
<evidence type="ECO:0000313" key="1">
    <source>
        <dbReference type="EMBL" id="WNG48497.1"/>
    </source>
</evidence>